<keyword evidence="4" id="KW-1185">Reference proteome</keyword>
<dbReference type="OrthoDB" id="19329at2759"/>
<evidence type="ECO:0000259" key="2">
    <source>
        <dbReference type="PROSITE" id="PS00028"/>
    </source>
</evidence>
<dbReference type="PANTHER" id="PTHR13182">
    <property type="entry name" value="ZINC FINGER PROTEIN 622"/>
    <property type="match status" value="1"/>
</dbReference>
<dbReference type="GO" id="GO:0042273">
    <property type="term" value="P:ribosomal large subunit biogenesis"/>
    <property type="evidence" value="ECO:0007669"/>
    <property type="project" value="EnsemblFungi"/>
</dbReference>
<dbReference type="GO" id="GO:0043023">
    <property type="term" value="F:ribosomal large subunit binding"/>
    <property type="evidence" value="ECO:0007669"/>
    <property type="project" value="EnsemblFungi"/>
</dbReference>
<feature type="region of interest" description="Disordered" evidence="1">
    <location>
        <begin position="302"/>
        <end position="349"/>
    </location>
</feature>
<accession>A0A1D2VG52</accession>
<dbReference type="InterPro" id="IPR040025">
    <property type="entry name" value="Znf622/Rei1/Reh1"/>
</dbReference>
<sequence>MDPNQSNVLNSVIHPSNPSSTFFTCNTCLIKFISSDLQKLHMKSEWHRYNLKRRIANLPSISQETFITKFNINSYTSYSKYLNNKSNQYEDEYGFILYSKKKSGNNKQITKKEMKKQSKLVNSRGRLLANNHFNNTMNNNISVIRDSTPTNTVVSEFSAFSLSDNHHRLEINNHNQTDSNFDSNFDSDSDSDSDSDFKQNSQIELIPINDCLYCGKTFDNLGSNYNHMFKNHGLFIPNLENLKNLENLIYFLSQIISIEKECLICGFVGKNLFSIRSHMKDKSHCYFPYDSKYDRQLFAPFYNNESSNDDDNETDNSNGNGNSNNNVSNDSTDNNNENKNDNDSELNFDEIEDDNNSLSFLDQTGTQLTLPNGSKIGHRSMARYYKQNSTSRSRNSNDDVRTLVLADSRLTINNSDRFTDINRINYLKETSKENYICENRNLRNQFNNLKNLNNKKHFRDKILGS</sequence>
<gene>
    <name evidence="3" type="ORF">ASCRUDRAFT_35580</name>
</gene>
<feature type="domain" description="C2H2-type" evidence="2">
    <location>
        <begin position="211"/>
        <end position="232"/>
    </location>
</feature>
<dbReference type="InParanoid" id="A0A1D2VG52"/>
<dbReference type="SUPFAM" id="SSF57667">
    <property type="entry name" value="beta-beta-alpha zinc fingers"/>
    <property type="match status" value="2"/>
</dbReference>
<feature type="region of interest" description="Disordered" evidence="1">
    <location>
        <begin position="172"/>
        <end position="197"/>
    </location>
</feature>
<dbReference type="InterPro" id="IPR013087">
    <property type="entry name" value="Znf_C2H2_type"/>
</dbReference>
<organism evidence="3 4">
    <name type="scientific">Ascoidea rubescens DSM 1968</name>
    <dbReference type="NCBI Taxonomy" id="1344418"/>
    <lineage>
        <taxon>Eukaryota</taxon>
        <taxon>Fungi</taxon>
        <taxon>Dikarya</taxon>
        <taxon>Ascomycota</taxon>
        <taxon>Saccharomycotina</taxon>
        <taxon>Saccharomycetes</taxon>
        <taxon>Ascoideaceae</taxon>
        <taxon>Ascoidea</taxon>
    </lineage>
</organism>
<feature type="compositionally biased region" description="Low complexity" evidence="1">
    <location>
        <begin position="315"/>
        <end position="335"/>
    </location>
</feature>
<name>A0A1D2VG52_9ASCO</name>
<proteinExistence type="predicted"/>
<dbReference type="STRING" id="1344418.A0A1D2VG52"/>
<dbReference type="GO" id="GO:0030687">
    <property type="term" value="C:preribosome, large subunit precursor"/>
    <property type="evidence" value="ECO:0007669"/>
    <property type="project" value="TreeGrafter"/>
</dbReference>
<evidence type="ECO:0000313" key="3">
    <source>
        <dbReference type="EMBL" id="ODV60616.1"/>
    </source>
</evidence>
<dbReference type="PANTHER" id="PTHR13182:SF8">
    <property type="entry name" value="CYTOPLASMIC 60S SUBUNIT BIOGENESIS FACTOR ZNF622"/>
    <property type="match status" value="1"/>
</dbReference>
<dbReference type="PROSITE" id="PS00028">
    <property type="entry name" value="ZINC_FINGER_C2H2_1"/>
    <property type="match status" value="1"/>
</dbReference>
<protein>
    <recommendedName>
        <fullName evidence="2">C2H2-type domain-containing protein</fullName>
    </recommendedName>
</protein>
<feature type="compositionally biased region" description="Acidic residues" evidence="1">
    <location>
        <begin position="185"/>
        <end position="194"/>
    </location>
</feature>
<dbReference type="AlphaFoldDB" id="A0A1D2VG52"/>
<dbReference type="InterPro" id="IPR041661">
    <property type="entry name" value="ZN622/Rei1/Reh1_Znf-C2H2"/>
</dbReference>
<dbReference type="FunCoup" id="A0A1D2VG52">
    <property type="interactions" value="579"/>
</dbReference>
<dbReference type="Pfam" id="PF12756">
    <property type="entry name" value="zf-C2H2_2"/>
    <property type="match status" value="1"/>
</dbReference>
<dbReference type="EMBL" id="KV454481">
    <property type="protein sequence ID" value="ODV60616.1"/>
    <property type="molecule type" value="Genomic_DNA"/>
</dbReference>
<dbReference type="RefSeq" id="XP_020046923.1">
    <property type="nucleotide sequence ID" value="XM_020190622.1"/>
</dbReference>
<dbReference type="SMART" id="SM00355">
    <property type="entry name" value="ZnF_C2H2"/>
    <property type="match status" value="3"/>
</dbReference>
<evidence type="ECO:0000256" key="1">
    <source>
        <dbReference type="SAM" id="MobiDB-lite"/>
    </source>
</evidence>
<dbReference type="GeneID" id="30964258"/>
<dbReference type="InterPro" id="IPR036236">
    <property type="entry name" value="Znf_C2H2_sf"/>
</dbReference>
<reference evidence="4" key="1">
    <citation type="submission" date="2016-05" db="EMBL/GenBank/DDBJ databases">
        <title>Comparative genomics of biotechnologically important yeasts.</title>
        <authorList>
            <consortium name="DOE Joint Genome Institute"/>
            <person name="Riley R."/>
            <person name="Haridas S."/>
            <person name="Wolfe K.H."/>
            <person name="Lopes M.R."/>
            <person name="Hittinger C.T."/>
            <person name="Goker M."/>
            <person name="Salamov A."/>
            <person name="Wisecaver J."/>
            <person name="Long T.M."/>
            <person name="Aerts A.L."/>
            <person name="Barry K."/>
            <person name="Choi C."/>
            <person name="Clum A."/>
            <person name="Coughlan A.Y."/>
            <person name="Deshpande S."/>
            <person name="Douglass A.P."/>
            <person name="Hanson S.J."/>
            <person name="Klenk H.-P."/>
            <person name="Labutti K."/>
            <person name="Lapidus A."/>
            <person name="Lindquist E."/>
            <person name="Lipzen A."/>
            <person name="Meier-Kolthoff J.P."/>
            <person name="Ohm R.A."/>
            <person name="Otillar R.P."/>
            <person name="Pangilinan J."/>
            <person name="Peng Y."/>
            <person name="Rokas A."/>
            <person name="Rosa C.A."/>
            <person name="Scheuner C."/>
            <person name="Sibirny A.A."/>
            <person name="Slot J.C."/>
            <person name="Stielow J.B."/>
            <person name="Sun H."/>
            <person name="Kurtzman C.P."/>
            <person name="Blackwell M."/>
            <person name="Grigoriev I.V."/>
            <person name="Jeffries T.W."/>
        </authorList>
    </citation>
    <scope>NUCLEOTIDE SEQUENCE [LARGE SCALE GENOMIC DNA]</scope>
    <source>
        <strain evidence="4">DSM 1968</strain>
    </source>
</reference>
<dbReference type="Proteomes" id="UP000095038">
    <property type="component" value="Unassembled WGS sequence"/>
</dbReference>
<evidence type="ECO:0000313" key="4">
    <source>
        <dbReference type="Proteomes" id="UP000095038"/>
    </source>
</evidence>